<evidence type="ECO:0000313" key="1">
    <source>
        <dbReference type="EMBL" id="KAJ7728847.1"/>
    </source>
</evidence>
<dbReference type="Proteomes" id="UP001215280">
    <property type="component" value="Unassembled WGS sequence"/>
</dbReference>
<protein>
    <submittedName>
        <fullName evidence="1">Uncharacterized protein</fullName>
    </submittedName>
</protein>
<dbReference type="EMBL" id="JARJLG010000202">
    <property type="protein sequence ID" value="KAJ7728847.1"/>
    <property type="molecule type" value="Genomic_DNA"/>
</dbReference>
<evidence type="ECO:0000313" key="2">
    <source>
        <dbReference type="Proteomes" id="UP001215280"/>
    </source>
</evidence>
<name>A0AAD7HUS8_9AGAR</name>
<comment type="caution">
    <text evidence="1">The sequence shown here is derived from an EMBL/GenBank/DDBJ whole genome shotgun (WGS) entry which is preliminary data.</text>
</comment>
<reference evidence="1" key="1">
    <citation type="submission" date="2023-03" db="EMBL/GenBank/DDBJ databases">
        <title>Massive genome expansion in bonnet fungi (Mycena s.s.) driven by repeated elements and novel gene families across ecological guilds.</title>
        <authorList>
            <consortium name="Lawrence Berkeley National Laboratory"/>
            <person name="Harder C.B."/>
            <person name="Miyauchi S."/>
            <person name="Viragh M."/>
            <person name="Kuo A."/>
            <person name="Thoen E."/>
            <person name="Andreopoulos B."/>
            <person name="Lu D."/>
            <person name="Skrede I."/>
            <person name="Drula E."/>
            <person name="Henrissat B."/>
            <person name="Morin E."/>
            <person name="Kohler A."/>
            <person name="Barry K."/>
            <person name="LaButti K."/>
            <person name="Morin E."/>
            <person name="Salamov A."/>
            <person name="Lipzen A."/>
            <person name="Mereny Z."/>
            <person name="Hegedus B."/>
            <person name="Baldrian P."/>
            <person name="Stursova M."/>
            <person name="Weitz H."/>
            <person name="Taylor A."/>
            <person name="Grigoriev I.V."/>
            <person name="Nagy L.G."/>
            <person name="Martin F."/>
            <person name="Kauserud H."/>
        </authorList>
    </citation>
    <scope>NUCLEOTIDE SEQUENCE</scope>
    <source>
        <strain evidence="1">CBHHK188m</strain>
    </source>
</reference>
<dbReference type="AlphaFoldDB" id="A0AAD7HUS8"/>
<keyword evidence="2" id="KW-1185">Reference proteome</keyword>
<sequence>MPKIFFTGLDCEYTATYWNLPKHNEPFEPLPTDTIVVPHSLLINRAGDRIPHEVTFEQAGHWGYEEGHCAVIYGQAHSVDGSTTFCLRFILNVGVSTRNRESLTWHTYVRLLKDARFHSKYLTKAEGVFVPLHYGLWLMETGDWAGNVICSITQWCGKSWNELSRTDMNTEANRILVGRTMELLHDYGVTHGGIVYPADRRHLILDVDAPGLSRADLLNGKAPCYIVDFGDARTRHACTRRVPVLPLDALLFPKQVGCAELADVLELLEFMDNSRKLSPDSDTYKALEWYDEYSRRFPHLKASDVRLAQRAKLFKDMPPLYPELIVSFEGPEPYSKMFLEIDPDWDEETVLSVDSADDPRADSTSPETVADHLDVAIDKLRDTEPEDPVVALA</sequence>
<organism evidence="1 2">
    <name type="scientific">Mycena maculata</name>
    <dbReference type="NCBI Taxonomy" id="230809"/>
    <lineage>
        <taxon>Eukaryota</taxon>
        <taxon>Fungi</taxon>
        <taxon>Dikarya</taxon>
        <taxon>Basidiomycota</taxon>
        <taxon>Agaricomycotina</taxon>
        <taxon>Agaricomycetes</taxon>
        <taxon>Agaricomycetidae</taxon>
        <taxon>Agaricales</taxon>
        <taxon>Marasmiineae</taxon>
        <taxon>Mycenaceae</taxon>
        <taxon>Mycena</taxon>
    </lineage>
</organism>
<gene>
    <name evidence="1" type="ORF">DFH07DRAFT_1066344</name>
</gene>
<proteinExistence type="predicted"/>
<accession>A0AAD7HUS8</accession>